<dbReference type="AlphaFoldDB" id="A0A679JBZ9"/>
<reference evidence="1" key="1">
    <citation type="submission" date="2019-12" db="EMBL/GenBank/DDBJ databases">
        <authorList>
            <person name="Cremers G."/>
        </authorList>
    </citation>
    <scope>NUCLEOTIDE SEQUENCE</scope>
    <source>
        <strain evidence="1">Vvax</strain>
    </source>
</reference>
<gene>
    <name evidence="1" type="ORF">VVAX_04747</name>
</gene>
<sequence>MDFPIVSLDKIEREAKEAAEAGHSLNFACSYPFDERSGQHFKKVFNDRRAALLDRSLQQQSESTR</sequence>
<protein>
    <submittedName>
        <fullName evidence="1">Uncharacterized protein</fullName>
    </submittedName>
</protein>
<name>A0A679JBZ9_VARPD</name>
<dbReference type="EMBL" id="LR743507">
    <property type="protein sequence ID" value="CAA2108237.1"/>
    <property type="molecule type" value="Genomic_DNA"/>
</dbReference>
<dbReference type="RefSeq" id="WP_339092262.1">
    <property type="nucleotide sequence ID" value="NZ_LR743507.1"/>
</dbReference>
<accession>A0A679JBZ9</accession>
<evidence type="ECO:0000313" key="1">
    <source>
        <dbReference type="EMBL" id="CAA2108237.1"/>
    </source>
</evidence>
<proteinExistence type="predicted"/>
<organism evidence="1">
    <name type="scientific">Variovorax paradoxus</name>
    <dbReference type="NCBI Taxonomy" id="34073"/>
    <lineage>
        <taxon>Bacteria</taxon>
        <taxon>Pseudomonadati</taxon>
        <taxon>Pseudomonadota</taxon>
        <taxon>Betaproteobacteria</taxon>
        <taxon>Burkholderiales</taxon>
        <taxon>Comamonadaceae</taxon>
        <taxon>Variovorax</taxon>
    </lineage>
</organism>